<protein>
    <recommendedName>
        <fullName evidence="6">Pyrophosphate--fructose 6-phosphate 1-phosphotransferase</fullName>
        <ecNumber evidence="6">2.7.1.90</ecNumber>
    </recommendedName>
    <alternativeName>
        <fullName evidence="6">6-phosphofructokinase, pyrophosphate dependent</fullName>
    </alternativeName>
    <alternativeName>
        <fullName evidence="6">PPi-dependent phosphofructokinase</fullName>
        <shortName evidence="6">PPi-PFK</shortName>
    </alternativeName>
    <alternativeName>
        <fullName evidence="6">Pyrophosphate-dependent 6-phosphofructose-1-kinase</fullName>
    </alternativeName>
</protein>
<comment type="function">
    <text evidence="6">Catalyzes the phosphorylation of D-fructose 6-phosphate, the first committing step of glycolysis. Uses inorganic phosphate (PPi) as phosphoryl donor instead of ATP like common ATP-dependent phosphofructokinases (ATP-PFKs), which renders the reaction reversible, and can thus function both in glycolysis and gluconeogenesis. Consistently, PPi-PFK can replace the enzymes of both the forward (ATP-PFK) and reverse (fructose-bisphosphatase (FBPase)) reactions.</text>
</comment>
<dbReference type="PIRSF" id="PIRSF036483">
    <property type="entry name" value="PFK_XF0274"/>
    <property type="match status" value="1"/>
</dbReference>
<evidence type="ECO:0000313" key="10">
    <source>
        <dbReference type="Proteomes" id="UP000247612"/>
    </source>
</evidence>
<dbReference type="STRING" id="1034346.GCA_000313565_01844"/>
<feature type="binding site" evidence="6">
    <location>
        <position position="109"/>
    </location>
    <ligand>
        <name>Mg(2+)</name>
        <dbReference type="ChEBI" id="CHEBI:18420"/>
        <note>catalytic</note>
    </ligand>
</feature>
<gene>
    <name evidence="6" type="primary">pfp</name>
    <name evidence="9" type="ORF">DES51_11459</name>
    <name evidence="8" type="ORF">MQE39_09980</name>
</gene>
<evidence type="ECO:0000313" key="11">
    <source>
        <dbReference type="Proteomes" id="UP001276902"/>
    </source>
</evidence>
<dbReference type="Proteomes" id="UP000247612">
    <property type="component" value="Unassembled WGS sequence"/>
</dbReference>
<feature type="active site" description="Proton acceptor" evidence="6">
    <location>
        <position position="139"/>
    </location>
</feature>
<proteinExistence type="inferred from homology"/>
<comment type="pathway">
    <text evidence="6">Carbohydrate degradation; glycolysis; D-glyceraldehyde 3-phosphate and glycerone phosphate from D-glucose: step 3/4.</text>
</comment>
<dbReference type="GO" id="GO:0006002">
    <property type="term" value="P:fructose 6-phosphate metabolic process"/>
    <property type="evidence" value="ECO:0007669"/>
    <property type="project" value="InterPro"/>
</dbReference>
<evidence type="ECO:0000259" key="7">
    <source>
        <dbReference type="Pfam" id="PF00365"/>
    </source>
</evidence>
<comment type="activity regulation">
    <text evidence="6">Non-allosteric.</text>
</comment>
<keyword evidence="5 6" id="KW-0460">Magnesium</keyword>
<dbReference type="InterPro" id="IPR035966">
    <property type="entry name" value="PKF_sf"/>
</dbReference>
<evidence type="ECO:0000256" key="1">
    <source>
        <dbReference type="ARBA" id="ARBA00001946"/>
    </source>
</evidence>
<evidence type="ECO:0000256" key="3">
    <source>
        <dbReference type="ARBA" id="ARBA00022723"/>
    </source>
</evidence>
<comment type="caution">
    <text evidence="6">Lacks conserved residue(s) required for the propagation of feature annotation.</text>
</comment>
<dbReference type="Proteomes" id="UP001276902">
    <property type="component" value="Unassembled WGS sequence"/>
</dbReference>
<dbReference type="Gene3D" id="3.40.50.450">
    <property type="match status" value="1"/>
</dbReference>
<dbReference type="Gene3D" id="3.40.50.460">
    <property type="entry name" value="Phosphofructokinase domain"/>
    <property type="match status" value="1"/>
</dbReference>
<name>A0A2V2FC34_9FIRM</name>
<dbReference type="GO" id="GO:0005737">
    <property type="term" value="C:cytoplasm"/>
    <property type="evidence" value="ECO:0007669"/>
    <property type="project" value="UniProtKB-SubCell"/>
</dbReference>
<reference evidence="9 10" key="1">
    <citation type="submission" date="2018-05" db="EMBL/GenBank/DDBJ databases">
        <title>Genomic Encyclopedia of Type Strains, Phase IV (KMG-IV): sequencing the most valuable type-strain genomes for metagenomic binning, comparative biology and taxonomic classification.</title>
        <authorList>
            <person name="Goeker M."/>
        </authorList>
    </citation>
    <scope>NUCLEOTIDE SEQUENCE [LARGE SCALE GENOMIC DNA]</scope>
    <source>
        <strain evidence="9 10">JC118</strain>
    </source>
</reference>
<dbReference type="EC" id="2.7.1.90" evidence="6"/>
<dbReference type="GO" id="GO:0047334">
    <property type="term" value="F:diphosphate-fructose-6-phosphate 1-phosphotransferase activity"/>
    <property type="evidence" value="ECO:0007669"/>
    <property type="project" value="UniProtKB-EC"/>
</dbReference>
<dbReference type="GO" id="GO:0046872">
    <property type="term" value="F:metal ion binding"/>
    <property type="evidence" value="ECO:0007669"/>
    <property type="project" value="UniProtKB-KW"/>
</dbReference>
<evidence type="ECO:0000256" key="5">
    <source>
        <dbReference type="ARBA" id="ARBA00022842"/>
    </source>
</evidence>
<comment type="subcellular location">
    <subcellularLocation>
        <location evidence="6">Cytoplasm</location>
    </subcellularLocation>
</comment>
<dbReference type="GeneID" id="94440775"/>
<evidence type="ECO:0000313" key="8">
    <source>
        <dbReference type="EMBL" id="MDY5168441.1"/>
    </source>
</evidence>
<sequence>MANCLVAQSGGPTTVINASLAGVVKANQLNPVYDIVYGGLNGIEGILQERLVDLTHMPDMENRILRQTPSSALGSCRYKLKRDDETDYRKLVAVMDKFNIEIMFYIGGNDSMDTVDALSQWAKKNNIAKRFVGIPKTVDNDLMVTDHCPGFASAAKFVNDVVTSTWLDYNVYTRSEVFILETMGRDAGWLAGSSVISGKVDLLVLPEEDFDQEVFLAEVKKCMETKGKCYIVVSEGAHFADGSYLAAGKAVNDGFGHAVLGGAGNAVKNMILEAGIAPRAKVQDLSTAQRCANYTQSLVDVTEAFELGMSAHMRSADGKFTGHVVGVQRKPGAEYDVEFIEGPADQFANHVKHIPAEWILPNYAGLSQEAYDYFKPLIVGEPALIMKDGVPAYVKPYHMK</sequence>
<dbReference type="InterPro" id="IPR050929">
    <property type="entry name" value="PFKA"/>
</dbReference>
<keyword evidence="6" id="KW-0963">Cytoplasm</keyword>
<feature type="binding site" evidence="6">
    <location>
        <begin position="183"/>
        <end position="185"/>
    </location>
    <ligand>
        <name>substrate</name>
    </ligand>
</feature>
<comment type="catalytic activity">
    <reaction evidence="6">
        <text>beta-D-fructose 6-phosphate + diphosphate = beta-D-fructose 1,6-bisphosphate + phosphate + H(+)</text>
        <dbReference type="Rhea" id="RHEA:13613"/>
        <dbReference type="ChEBI" id="CHEBI:15378"/>
        <dbReference type="ChEBI" id="CHEBI:32966"/>
        <dbReference type="ChEBI" id="CHEBI:33019"/>
        <dbReference type="ChEBI" id="CHEBI:43474"/>
        <dbReference type="ChEBI" id="CHEBI:57634"/>
        <dbReference type="EC" id="2.7.1.90"/>
    </reaction>
</comment>
<dbReference type="InterPro" id="IPR022953">
    <property type="entry name" value="ATP_PFK"/>
</dbReference>
<comment type="subunit">
    <text evidence="6">Homodimer.</text>
</comment>
<dbReference type="InterPro" id="IPR011404">
    <property type="entry name" value="PPi-PFK"/>
</dbReference>
<dbReference type="UniPathway" id="UPA00109">
    <property type="reaction ID" value="UER00182"/>
</dbReference>
<dbReference type="PRINTS" id="PR00476">
    <property type="entry name" value="PHFRCTKINASE"/>
</dbReference>
<accession>A0A2V2FC34</accession>
<keyword evidence="2 6" id="KW-0808">Transferase</keyword>
<feature type="site" description="Important for catalytic activity and substrate specificity; stabilizes the transition state when the phosphoryl donor is PPi; prevents ATP from binding by mimicking the alpha-phosphate group of ATP" evidence="6">
    <location>
        <position position="110"/>
    </location>
</feature>
<dbReference type="GO" id="GO:0003872">
    <property type="term" value="F:6-phosphofructokinase activity"/>
    <property type="evidence" value="ECO:0007669"/>
    <property type="project" value="UniProtKB-UniRule"/>
</dbReference>
<organism evidence="8 11">
    <name type="scientific">Dielma fastidiosa</name>
    <dbReference type="NCBI Taxonomy" id="1034346"/>
    <lineage>
        <taxon>Bacteria</taxon>
        <taxon>Bacillati</taxon>
        <taxon>Bacillota</taxon>
        <taxon>Erysipelotrichia</taxon>
        <taxon>Erysipelotrichales</taxon>
        <taxon>Erysipelotrichaceae</taxon>
        <taxon>Dielma</taxon>
    </lineage>
</organism>
<evidence type="ECO:0000256" key="6">
    <source>
        <dbReference type="HAMAP-Rule" id="MF_01978"/>
    </source>
</evidence>
<dbReference type="SUPFAM" id="SSF53784">
    <property type="entry name" value="Phosphofructokinase"/>
    <property type="match status" value="1"/>
</dbReference>
<keyword evidence="10" id="KW-1185">Reference proteome</keyword>
<dbReference type="NCBIfam" id="NF010675">
    <property type="entry name" value="PRK14072.1"/>
    <property type="match status" value="1"/>
</dbReference>
<dbReference type="InterPro" id="IPR000023">
    <property type="entry name" value="Phosphofructokinase_dom"/>
</dbReference>
<comment type="caution">
    <text evidence="8">The sequence shown here is derived from an EMBL/GenBank/DDBJ whole genome shotgun (WGS) entry which is preliminary data.</text>
</comment>
<dbReference type="AlphaFoldDB" id="A0A2V2FC34"/>
<keyword evidence="4 6" id="KW-0418">Kinase</keyword>
<comment type="cofactor">
    <cofactor evidence="1 6">
        <name>Mg(2+)</name>
        <dbReference type="ChEBI" id="CHEBI:18420"/>
    </cofactor>
</comment>
<dbReference type="PANTHER" id="PTHR45770">
    <property type="entry name" value="ATP-DEPENDENT 6-PHOSPHOFRUCTOKINASE 1"/>
    <property type="match status" value="1"/>
</dbReference>
<evidence type="ECO:0000256" key="4">
    <source>
        <dbReference type="ARBA" id="ARBA00022777"/>
    </source>
</evidence>
<dbReference type="EMBL" id="JALDAW010000013">
    <property type="protein sequence ID" value="MDY5168441.1"/>
    <property type="molecule type" value="Genomic_DNA"/>
</dbReference>
<feature type="site" description="Important for catalytic activity; stabilizes the transition state when the phosphoryl donor is PPi" evidence="6">
    <location>
        <position position="136"/>
    </location>
</feature>
<evidence type="ECO:0000256" key="2">
    <source>
        <dbReference type="ARBA" id="ARBA00022679"/>
    </source>
</evidence>
<keyword evidence="3 6" id="KW-0479">Metal-binding</keyword>
<dbReference type="EMBL" id="QJKH01000014">
    <property type="protein sequence ID" value="PXX76204.1"/>
    <property type="molecule type" value="Genomic_DNA"/>
</dbReference>
<feature type="binding site" evidence="6">
    <location>
        <begin position="137"/>
        <end position="139"/>
    </location>
    <ligand>
        <name>substrate</name>
    </ligand>
</feature>
<dbReference type="HAMAP" id="MF_01978">
    <property type="entry name" value="Phosphofructokinase_II_B2"/>
    <property type="match status" value="1"/>
</dbReference>
<feature type="domain" description="Phosphofructokinase" evidence="7">
    <location>
        <begin position="4"/>
        <end position="311"/>
    </location>
</feature>
<dbReference type="Pfam" id="PF00365">
    <property type="entry name" value="PFK"/>
    <property type="match status" value="1"/>
</dbReference>
<dbReference type="RefSeq" id="WP_022938149.1">
    <property type="nucleotide sequence ID" value="NZ_BAABZA010000013.1"/>
</dbReference>
<comment type="similarity">
    <text evidence="6">Belongs to the phosphofructokinase type A (PFKA) family. PPi-dependent PFK group II subfamily. Clade 'B2' sub-subfamily.</text>
</comment>
<evidence type="ECO:0000313" key="9">
    <source>
        <dbReference type="EMBL" id="PXX76204.1"/>
    </source>
</evidence>
<feature type="binding site" evidence="6">
    <location>
        <position position="235"/>
    </location>
    <ligand>
        <name>substrate</name>
    </ligand>
</feature>
<feature type="binding site" evidence="6">
    <location>
        <position position="11"/>
    </location>
    <ligand>
        <name>diphosphate</name>
        <dbReference type="ChEBI" id="CHEBI:33019"/>
    </ligand>
</feature>
<keyword evidence="6" id="KW-0324">Glycolysis</keyword>
<dbReference type="OrthoDB" id="9802503at2"/>
<reference evidence="8" key="2">
    <citation type="submission" date="2022-03" db="EMBL/GenBank/DDBJ databases">
        <title>First case of bacteraemia caused by Dielma fastidiosa in a patient hospitalised with diverticulitis.</title>
        <authorList>
            <person name="Forman-Ankjaer B."/>
            <person name="Hvid-Jensen F."/>
            <person name="Kobel C.M."/>
            <person name="Greve T."/>
        </authorList>
    </citation>
    <scope>NUCLEOTIDE SEQUENCE</scope>
    <source>
        <strain evidence="8">AUH_DF_2021</strain>
    </source>
</reference>